<dbReference type="KEGG" id="tmk:QGN29_05665"/>
<feature type="transmembrane region" description="Helical" evidence="2">
    <location>
        <begin position="77"/>
        <end position="96"/>
    </location>
</feature>
<gene>
    <name evidence="3" type="ORF">QGN29_05665</name>
</gene>
<dbReference type="AlphaFoldDB" id="A0AA52EIN8"/>
<evidence type="ECO:0000256" key="1">
    <source>
        <dbReference type="SAM" id="MobiDB-lite"/>
    </source>
</evidence>
<keyword evidence="2" id="KW-0472">Membrane</keyword>
<reference evidence="3" key="1">
    <citation type="submission" date="2023-04" db="EMBL/GenBank/DDBJ databases">
        <title>Complete genome sequence of Temperatibacter marinus.</title>
        <authorList>
            <person name="Rong J.-C."/>
            <person name="Yi M.-L."/>
            <person name="Zhao Q."/>
        </authorList>
    </citation>
    <scope>NUCLEOTIDE SEQUENCE</scope>
    <source>
        <strain evidence="3">NBRC 110045</strain>
    </source>
</reference>
<name>A0AA52EIN8_9PROT</name>
<feature type="transmembrane region" description="Helical" evidence="2">
    <location>
        <begin position="28"/>
        <end position="47"/>
    </location>
</feature>
<evidence type="ECO:0000313" key="4">
    <source>
        <dbReference type="Proteomes" id="UP001268683"/>
    </source>
</evidence>
<dbReference type="EMBL" id="CP123872">
    <property type="protein sequence ID" value="WND03858.1"/>
    <property type="molecule type" value="Genomic_DNA"/>
</dbReference>
<sequence length="242" mass="27323">MSELDRKYSELESFSLASELAKSCRDHAGLAIMISYALITLTGLLYLQTFYSIKFDIAILAFVTIEDVLLAGVREPLIVGVFFAVVVFQLISDMAIRWQAKTMKGMLTKESDTIGQRVIKSLLWVPKKGISIIFGYFVFLIVFNLLIYKFALHKADEILRGESSNEVEITLDGSEKQTFILLGAVNQYVAVYDQGSKKAILYNHEAIIEIQNRAKSRDMPLEKIPETETKAPKKPKREGEND</sequence>
<dbReference type="RefSeq" id="WP_310799723.1">
    <property type="nucleotide sequence ID" value="NZ_CP123872.1"/>
</dbReference>
<proteinExistence type="predicted"/>
<accession>A0AA52EIN8</accession>
<evidence type="ECO:0000256" key="2">
    <source>
        <dbReference type="SAM" id="Phobius"/>
    </source>
</evidence>
<protein>
    <submittedName>
        <fullName evidence="3">Uncharacterized protein</fullName>
    </submittedName>
</protein>
<evidence type="ECO:0000313" key="3">
    <source>
        <dbReference type="EMBL" id="WND03858.1"/>
    </source>
</evidence>
<feature type="transmembrane region" description="Helical" evidence="2">
    <location>
        <begin position="130"/>
        <end position="151"/>
    </location>
</feature>
<dbReference type="Proteomes" id="UP001268683">
    <property type="component" value="Chromosome"/>
</dbReference>
<keyword evidence="2" id="KW-1133">Transmembrane helix</keyword>
<feature type="region of interest" description="Disordered" evidence="1">
    <location>
        <begin position="218"/>
        <end position="242"/>
    </location>
</feature>
<keyword evidence="4" id="KW-1185">Reference proteome</keyword>
<organism evidence="3 4">
    <name type="scientific">Temperatibacter marinus</name>
    <dbReference type="NCBI Taxonomy" id="1456591"/>
    <lineage>
        <taxon>Bacteria</taxon>
        <taxon>Pseudomonadati</taxon>
        <taxon>Pseudomonadota</taxon>
        <taxon>Alphaproteobacteria</taxon>
        <taxon>Kordiimonadales</taxon>
        <taxon>Temperatibacteraceae</taxon>
        <taxon>Temperatibacter</taxon>
    </lineage>
</organism>
<keyword evidence="2" id="KW-0812">Transmembrane</keyword>